<dbReference type="SUPFAM" id="SSF52540">
    <property type="entry name" value="P-loop containing nucleoside triphosphate hydrolases"/>
    <property type="match status" value="1"/>
</dbReference>
<gene>
    <name evidence="1" type="ORF">DDZ18_03680</name>
</gene>
<proteinExistence type="predicted"/>
<organism evidence="1 2">
    <name type="scientific">Marinicauda salina</name>
    <dbReference type="NCBI Taxonomy" id="2135793"/>
    <lineage>
        <taxon>Bacteria</taxon>
        <taxon>Pseudomonadati</taxon>
        <taxon>Pseudomonadota</taxon>
        <taxon>Alphaproteobacteria</taxon>
        <taxon>Maricaulales</taxon>
        <taxon>Maricaulaceae</taxon>
        <taxon>Marinicauda</taxon>
    </lineage>
</organism>
<evidence type="ECO:0000313" key="2">
    <source>
        <dbReference type="Proteomes" id="UP000245168"/>
    </source>
</evidence>
<sequence length="278" mass="31552">MGADIGHKSRLFCRSRDRDSMKDPIFIVGSGRSGTSVLLNTIRKSLEIPGHGEGHFFPLIREVNRTINGYFDRRKAQAENERHLLHHVDVKGFRKQFAATIRDVYKAQYGTEGFIDKTPGLQGVKAIPQMQAAFPNMRVVFAKRRGIEVVRSAMRKFPHADFKTHCEIWRDCMASWAVSRPKLRCGYVEIDQFDIANAPEKVVDKLGALLEIEDGARERMLSFFKSDRPQSSGSLNSVPCSIDNADWSEDQIQSFREICGGMMDVYGYSESDQYFKSG</sequence>
<keyword evidence="2" id="KW-1185">Reference proteome</keyword>
<reference evidence="2" key="1">
    <citation type="submission" date="2018-05" db="EMBL/GenBank/DDBJ databases">
        <authorList>
            <person name="Liu B.-T."/>
        </authorList>
    </citation>
    <scope>NUCLEOTIDE SEQUENCE [LARGE SCALE GENOMIC DNA]</scope>
    <source>
        <strain evidence="2">WD6-1</strain>
    </source>
</reference>
<evidence type="ECO:0000313" key="1">
    <source>
        <dbReference type="EMBL" id="PWE18703.1"/>
    </source>
</evidence>
<name>A0A2U2BXF2_9PROT</name>
<dbReference type="Gene3D" id="3.40.50.300">
    <property type="entry name" value="P-loop containing nucleotide triphosphate hydrolases"/>
    <property type="match status" value="1"/>
</dbReference>
<dbReference type="EMBL" id="QEXV01000001">
    <property type="protein sequence ID" value="PWE18703.1"/>
    <property type="molecule type" value="Genomic_DNA"/>
</dbReference>
<evidence type="ECO:0008006" key="3">
    <source>
        <dbReference type="Google" id="ProtNLM"/>
    </source>
</evidence>
<dbReference type="AlphaFoldDB" id="A0A2U2BXF2"/>
<dbReference type="InterPro" id="IPR027417">
    <property type="entry name" value="P-loop_NTPase"/>
</dbReference>
<dbReference type="Pfam" id="PF13469">
    <property type="entry name" value="Sulfotransfer_3"/>
    <property type="match status" value="1"/>
</dbReference>
<comment type="caution">
    <text evidence="1">The sequence shown here is derived from an EMBL/GenBank/DDBJ whole genome shotgun (WGS) entry which is preliminary data.</text>
</comment>
<accession>A0A2U2BXF2</accession>
<protein>
    <recommendedName>
        <fullName evidence="3">Sulfotransferase</fullName>
    </recommendedName>
</protein>
<dbReference type="Proteomes" id="UP000245168">
    <property type="component" value="Unassembled WGS sequence"/>
</dbReference>